<dbReference type="GO" id="GO:0046677">
    <property type="term" value="P:response to antibiotic"/>
    <property type="evidence" value="ECO:0007669"/>
    <property type="project" value="UniProtKB-UniRule"/>
</dbReference>
<protein>
    <recommendedName>
        <fullName evidence="4 17">Undecaprenyl-diphosphatase</fullName>
        <ecNumber evidence="3 17">3.6.1.27</ecNumber>
    </recommendedName>
    <alternativeName>
        <fullName evidence="15 17">Bacitracin resistance protein</fullName>
    </alternativeName>
    <alternativeName>
        <fullName evidence="14 17">Undecaprenyl pyrophosphate phosphatase</fullName>
    </alternativeName>
</protein>
<evidence type="ECO:0000256" key="7">
    <source>
        <dbReference type="ARBA" id="ARBA00022801"/>
    </source>
</evidence>
<dbReference type="GO" id="GO:0008360">
    <property type="term" value="P:regulation of cell shape"/>
    <property type="evidence" value="ECO:0007669"/>
    <property type="project" value="UniProtKB-KW"/>
</dbReference>
<dbReference type="Proteomes" id="UP000030481">
    <property type="component" value="Unassembled WGS sequence"/>
</dbReference>
<sequence>MLFEYLKYILYGLIQGLTEFIPVSSTAHLKVISLYFGIEDPGHSLSAIIQFGSVLALFWYFRSDIFKSRSKSSKMIFDVLLHQRLLKSILIGNIPIVLLGGTIKLFLPYFFDKILRSNLSIALVSFLMAIFMYIADSSKKGSKNINNHLFSDSFFIGFSQALAICPGVSRSGVTISSALVSGWERRDAAKFSFFLGIPAISFAAIVEFISSINEFSSFSFFPLIVGLVSTFLFSLLAIDFLLKYFCSNGLKLFIIYRVVFGVVILLNL</sequence>
<keyword evidence="13 17" id="KW-0961">Cell wall biogenesis/degradation</keyword>
<evidence type="ECO:0000256" key="14">
    <source>
        <dbReference type="ARBA" id="ARBA00032707"/>
    </source>
</evidence>
<evidence type="ECO:0000256" key="4">
    <source>
        <dbReference type="ARBA" id="ARBA00021581"/>
    </source>
</evidence>
<dbReference type="AlphaFoldDB" id="A0A0A2AZW6"/>
<evidence type="ECO:0000313" key="19">
    <source>
        <dbReference type="Proteomes" id="UP000030481"/>
    </source>
</evidence>
<comment type="caution">
    <text evidence="18">The sequence shown here is derived from an EMBL/GenBank/DDBJ whole genome shotgun (WGS) entry which is preliminary data.</text>
</comment>
<comment type="similarity">
    <text evidence="2 17">Belongs to the UppP family.</text>
</comment>
<comment type="subcellular location">
    <subcellularLocation>
        <location evidence="1 17">Cell membrane</location>
        <topology evidence="1 17">Multi-pass membrane protein</topology>
    </subcellularLocation>
</comment>
<organism evidence="18 19">
    <name type="scientific">Prochlorococcus marinus str. MIT 9401</name>
    <dbReference type="NCBI Taxonomy" id="167551"/>
    <lineage>
        <taxon>Bacteria</taxon>
        <taxon>Bacillati</taxon>
        <taxon>Cyanobacteriota</taxon>
        <taxon>Cyanophyceae</taxon>
        <taxon>Synechococcales</taxon>
        <taxon>Prochlorococcaceae</taxon>
        <taxon>Prochlorococcus</taxon>
    </lineage>
</organism>
<keyword evidence="11 17" id="KW-0472">Membrane</keyword>
<evidence type="ECO:0000256" key="12">
    <source>
        <dbReference type="ARBA" id="ARBA00023251"/>
    </source>
</evidence>
<dbReference type="EC" id="3.6.1.27" evidence="3 17"/>
<evidence type="ECO:0000256" key="10">
    <source>
        <dbReference type="ARBA" id="ARBA00022989"/>
    </source>
</evidence>
<evidence type="ECO:0000256" key="11">
    <source>
        <dbReference type="ARBA" id="ARBA00023136"/>
    </source>
</evidence>
<gene>
    <name evidence="17" type="primary">uppP</name>
    <name evidence="18" type="ORF">EV01_1441</name>
</gene>
<proteinExistence type="inferred from homology"/>
<evidence type="ECO:0000256" key="1">
    <source>
        <dbReference type="ARBA" id="ARBA00004651"/>
    </source>
</evidence>
<keyword evidence="5 17" id="KW-1003">Cell membrane</keyword>
<dbReference type="GO" id="GO:0005886">
    <property type="term" value="C:plasma membrane"/>
    <property type="evidence" value="ECO:0007669"/>
    <property type="project" value="UniProtKB-SubCell"/>
</dbReference>
<dbReference type="InterPro" id="IPR003824">
    <property type="entry name" value="UppP"/>
</dbReference>
<name>A0A0A2AZW6_PROMR</name>
<evidence type="ECO:0000313" key="18">
    <source>
        <dbReference type="EMBL" id="KGG07106.1"/>
    </source>
</evidence>
<dbReference type="PANTHER" id="PTHR30622:SF4">
    <property type="entry name" value="UNDECAPRENYL-DIPHOSPHATASE"/>
    <property type="match status" value="1"/>
</dbReference>
<dbReference type="GO" id="GO:0009252">
    <property type="term" value="P:peptidoglycan biosynthetic process"/>
    <property type="evidence" value="ECO:0007669"/>
    <property type="project" value="UniProtKB-KW"/>
</dbReference>
<comment type="function">
    <text evidence="17">Catalyzes the dephosphorylation of undecaprenyl diphosphate (UPP). Confers resistance to bacitracin.</text>
</comment>
<dbReference type="EMBL" id="JNAR01000016">
    <property type="protein sequence ID" value="KGG07106.1"/>
    <property type="molecule type" value="Genomic_DNA"/>
</dbReference>
<evidence type="ECO:0000256" key="9">
    <source>
        <dbReference type="ARBA" id="ARBA00022984"/>
    </source>
</evidence>
<feature type="transmembrane region" description="Helical" evidence="17">
    <location>
        <begin position="249"/>
        <end position="266"/>
    </location>
</feature>
<keyword evidence="6 17" id="KW-0812">Transmembrane</keyword>
<dbReference type="GO" id="GO:0071555">
    <property type="term" value="P:cell wall organization"/>
    <property type="evidence" value="ECO:0007669"/>
    <property type="project" value="UniProtKB-KW"/>
</dbReference>
<reference evidence="19" key="1">
    <citation type="journal article" date="2014" name="Sci. Data">
        <title>Genomes of diverse isolates of the marine cyanobacterium Prochlorococcus.</title>
        <authorList>
            <person name="Biller S."/>
            <person name="Berube P."/>
            <person name="Thompson J."/>
            <person name="Kelly L."/>
            <person name="Roggensack S."/>
            <person name="Awad L."/>
            <person name="Roache-Johnson K."/>
            <person name="Ding H."/>
            <person name="Giovannoni S.J."/>
            <person name="Moore L.R."/>
            <person name="Chisholm S.W."/>
        </authorList>
    </citation>
    <scope>NUCLEOTIDE SEQUENCE [LARGE SCALE GENOMIC DNA]</scope>
</reference>
<dbReference type="PANTHER" id="PTHR30622">
    <property type="entry name" value="UNDECAPRENYL-DIPHOSPHATASE"/>
    <property type="match status" value="1"/>
</dbReference>
<dbReference type="GO" id="GO:0050380">
    <property type="term" value="F:undecaprenyl-diphosphatase activity"/>
    <property type="evidence" value="ECO:0007669"/>
    <property type="project" value="UniProtKB-UniRule"/>
</dbReference>
<evidence type="ECO:0000256" key="13">
    <source>
        <dbReference type="ARBA" id="ARBA00023316"/>
    </source>
</evidence>
<dbReference type="HAMAP" id="MF_01006">
    <property type="entry name" value="Undec_diphosphatase"/>
    <property type="match status" value="1"/>
</dbReference>
<keyword evidence="8 17" id="KW-0133">Cell shape</keyword>
<evidence type="ECO:0000256" key="8">
    <source>
        <dbReference type="ARBA" id="ARBA00022960"/>
    </source>
</evidence>
<feature type="transmembrane region" description="Helical" evidence="17">
    <location>
        <begin position="117"/>
        <end position="135"/>
    </location>
</feature>
<evidence type="ECO:0000256" key="17">
    <source>
        <dbReference type="HAMAP-Rule" id="MF_01006"/>
    </source>
</evidence>
<evidence type="ECO:0000256" key="3">
    <source>
        <dbReference type="ARBA" id="ARBA00012374"/>
    </source>
</evidence>
<evidence type="ECO:0000256" key="2">
    <source>
        <dbReference type="ARBA" id="ARBA00010621"/>
    </source>
</evidence>
<keyword evidence="9 17" id="KW-0573">Peptidoglycan synthesis</keyword>
<feature type="transmembrane region" description="Helical" evidence="17">
    <location>
        <begin position="191"/>
        <end position="212"/>
    </location>
</feature>
<evidence type="ECO:0000256" key="15">
    <source>
        <dbReference type="ARBA" id="ARBA00032932"/>
    </source>
</evidence>
<evidence type="ECO:0000256" key="16">
    <source>
        <dbReference type="ARBA" id="ARBA00047594"/>
    </source>
</evidence>
<evidence type="ECO:0000256" key="6">
    <source>
        <dbReference type="ARBA" id="ARBA00022692"/>
    </source>
</evidence>
<feature type="transmembrane region" description="Helical" evidence="17">
    <location>
        <begin position="43"/>
        <end position="61"/>
    </location>
</feature>
<keyword evidence="7 17" id="KW-0378">Hydrolase</keyword>
<comment type="miscellaneous">
    <text evidence="17">Bacitracin is thought to be involved in the inhibition of peptidoglycan synthesis by sequestering undecaprenyl diphosphate, thereby reducing the pool of lipid carrier available.</text>
</comment>
<accession>A0A0A2AZW6</accession>
<dbReference type="RefSeq" id="WP_032517034.1">
    <property type="nucleotide sequence ID" value="NZ_JNAR01000016.1"/>
</dbReference>
<evidence type="ECO:0000256" key="5">
    <source>
        <dbReference type="ARBA" id="ARBA00022475"/>
    </source>
</evidence>
<comment type="catalytic activity">
    <reaction evidence="16 17">
        <text>di-trans,octa-cis-undecaprenyl diphosphate + H2O = di-trans,octa-cis-undecaprenyl phosphate + phosphate + H(+)</text>
        <dbReference type="Rhea" id="RHEA:28094"/>
        <dbReference type="ChEBI" id="CHEBI:15377"/>
        <dbReference type="ChEBI" id="CHEBI:15378"/>
        <dbReference type="ChEBI" id="CHEBI:43474"/>
        <dbReference type="ChEBI" id="CHEBI:58405"/>
        <dbReference type="ChEBI" id="CHEBI:60392"/>
        <dbReference type="EC" id="3.6.1.27"/>
    </reaction>
</comment>
<keyword evidence="10 17" id="KW-1133">Transmembrane helix</keyword>
<feature type="transmembrane region" description="Helical" evidence="17">
    <location>
        <begin position="90"/>
        <end position="111"/>
    </location>
</feature>
<dbReference type="Pfam" id="PF02673">
    <property type="entry name" value="BacA"/>
    <property type="match status" value="1"/>
</dbReference>
<keyword evidence="12 17" id="KW-0046">Antibiotic resistance</keyword>
<feature type="transmembrane region" description="Helical" evidence="17">
    <location>
        <begin position="218"/>
        <end position="242"/>
    </location>
</feature>